<feature type="region of interest" description="Disordered" evidence="1">
    <location>
        <begin position="294"/>
        <end position="322"/>
    </location>
</feature>
<evidence type="ECO:0000256" key="1">
    <source>
        <dbReference type="SAM" id="MobiDB-lite"/>
    </source>
</evidence>
<proteinExistence type="predicted"/>
<name>A0AA38NWV0_9AGAR</name>
<feature type="compositionally biased region" description="Basic and acidic residues" evidence="1">
    <location>
        <begin position="184"/>
        <end position="195"/>
    </location>
</feature>
<keyword evidence="3" id="KW-1185">Reference proteome</keyword>
<gene>
    <name evidence="2" type="ORF">F5878DRAFT_729508</name>
</gene>
<feature type="region of interest" description="Disordered" evidence="1">
    <location>
        <begin position="184"/>
        <end position="237"/>
    </location>
</feature>
<comment type="caution">
    <text evidence="2">The sequence shown here is derived from an EMBL/GenBank/DDBJ whole genome shotgun (WGS) entry which is preliminary data.</text>
</comment>
<sequence>MTFVTSELDGHPTRNPATPGPPVPFTIRKRAASSTALAETEPPVKRVTRTRPQEATIPQPKPKRRSHAQVLADTAQKQADLKALLTQMEDNYRKLAEIEVDEEDHQDHEDNTRIENLDDLKEPSDEDDSSSQDVLDTNDMDLDDVDLDGVDESVKNKSLKHRDLKPRRGETSLAVAEIREELQAERKTKKLDIGESGKTQKSNIGDGGNRKGKGKKKQNAGNPKSIGGLHSDWKSQSASKVTTSIVDSTTGKPLDDTGLGGLNDEDLIAEMPAPVRSNKAEHFNELIKVTIPKTRKPAATPVRTASKSATTQTMLTQTTNTASKTSKALPEFMVAVWNTRGTDTAYGLMYSNPQPFIQFAKGPKLLEEVQKAVEGLWPRSDYEVKKGDALHEKFYDRCTEAQSKVGSKAQAVVEAFFAQDIYPESAAERQGYALYALQKDGPLLYQNPAPRNTKSNDPDYKAPTGSFLSDHVVQVVKVFIPHYARSALEHGIPVGLLGMAAAGLERAFRMYTSTGNKTVRAPGFTLPNVNNAVEAYAQSASNMTQSHWKKLKDLCGISTAEMAIPSMEERETFEISASRHLMYDASSPPPKD</sequence>
<feature type="region of interest" description="Disordered" evidence="1">
    <location>
        <begin position="96"/>
        <end position="149"/>
    </location>
</feature>
<reference evidence="2" key="1">
    <citation type="submission" date="2022-08" db="EMBL/GenBank/DDBJ databases">
        <authorList>
            <consortium name="DOE Joint Genome Institute"/>
            <person name="Min B."/>
            <person name="Riley R."/>
            <person name="Sierra-Patev S."/>
            <person name="Naranjo-Ortiz M."/>
            <person name="Looney B."/>
            <person name="Konkel Z."/>
            <person name="Slot J.C."/>
            <person name="Sakamoto Y."/>
            <person name="Steenwyk J.L."/>
            <person name="Rokas A."/>
            <person name="Carro J."/>
            <person name="Camarero S."/>
            <person name="Ferreira P."/>
            <person name="Molpeceres G."/>
            <person name="Ruiz-Duenas F.J."/>
            <person name="Serrano A."/>
            <person name="Henrissat B."/>
            <person name="Drula E."/>
            <person name="Hughes K.W."/>
            <person name="Mata J.L."/>
            <person name="Ishikawa N.K."/>
            <person name="Vargas-Isla R."/>
            <person name="Ushijima S."/>
            <person name="Smith C.A."/>
            <person name="Ahrendt S."/>
            <person name="Andreopoulos W."/>
            <person name="He G."/>
            <person name="Labutti K."/>
            <person name="Lipzen A."/>
            <person name="Ng V."/>
            <person name="Sandor L."/>
            <person name="Barry K."/>
            <person name="Martinez A.T."/>
            <person name="Xiao Y."/>
            <person name="Gibbons J.G."/>
            <person name="Terashima K."/>
            <person name="Hibbett D.S."/>
            <person name="Grigoriev I.V."/>
        </authorList>
    </citation>
    <scope>NUCLEOTIDE SEQUENCE</scope>
    <source>
        <strain evidence="2">TFB9207</strain>
    </source>
</reference>
<feature type="region of interest" description="Disordered" evidence="1">
    <location>
        <begin position="1"/>
        <end position="75"/>
    </location>
</feature>
<feature type="compositionally biased region" description="Low complexity" evidence="1">
    <location>
        <begin position="310"/>
        <end position="321"/>
    </location>
</feature>
<accession>A0AA38NWV0</accession>
<feature type="compositionally biased region" description="Acidic residues" evidence="1">
    <location>
        <begin position="124"/>
        <end position="149"/>
    </location>
</feature>
<organism evidence="2 3">
    <name type="scientific">Lentinula raphanica</name>
    <dbReference type="NCBI Taxonomy" id="153919"/>
    <lineage>
        <taxon>Eukaryota</taxon>
        <taxon>Fungi</taxon>
        <taxon>Dikarya</taxon>
        <taxon>Basidiomycota</taxon>
        <taxon>Agaricomycotina</taxon>
        <taxon>Agaricomycetes</taxon>
        <taxon>Agaricomycetidae</taxon>
        <taxon>Agaricales</taxon>
        <taxon>Marasmiineae</taxon>
        <taxon>Omphalotaceae</taxon>
        <taxon>Lentinula</taxon>
    </lineage>
</organism>
<feature type="compositionally biased region" description="Basic and acidic residues" evidence="1">
    <location>
        <begin position="105"/>
        <end position="123"/>
    </location>
</feature>
<evidence type="ECO:0000313" key="3">
    <source>
        <dbReference type="Proteomes" id="UP001163846"/>
    </source>
</evidence>
<dbReference type="EMBL" id="MU807115">
    <property type="protein sequence ID" value="KAJ3832015.1"/>
    <property type="molecule type" value="Genomic_DNA"/>
</dbReference>
<dbReference type="AlphaFoldDB" id="A0AA38NWV0"/>
<dbReference type="Proteomes" id="UP001163846">
    <property type="component" value="Unassembled WGS sequence"/>
</dbReference>
<evidence type="ECO:0000313" key="2">
    <source>
        <dbReference type="EMBL" id="KAJ3832015.1"/>
    </source>
</evidence>
<protein>
    <submittedName>
        <fullName evidence="2">Uncharacterized protein</fullName>
    </submittedName>
</protein>